<evidence type="ECO:0000313" key="3">
    <source>
        <dbReference type="Proteomes" id="UP001516400"/>
    </source>
</evidence>
<evidence type="ECO:0000313" key="2">
    <source>
        <dbReference type="EMBL" id="KAL3281084.1"/>
    </source>
</evidence>
<reference evidence="2 3" key="1">
    <citation type="journal article" date="2021" name="BMC Biol.">
        <title>Horizontally acquired antibacterial genes associated with adaptive radiation of ladybird beetles.</title>
        <authorList>
            <person name="Li H.S."/>
            <person name="Tang X.F."/>
            <person name="Huang Y.H."/>
            <person name="Xu Z.Y."/>
            <person name="Chen M.L."/>
            <person name="Du X.Y."/>
            <person name="Qiu B.Y."/>
            <person name="Chen P.T."/>
            <person name="Zhang W."/>
            <person name="Slipinski A."/>
            <person name="Escalona H.E."/>
            <person name="Waterhouse R.M."/>
            <person name="Zwick A."/>
            <person name="Pang H."/>
        </authorList>
    </citation>
    <scope>NUCLEOTIDE SEQUENCE [LARGE SCALE GENOMIC DNA]</scope>
    <source>
        <strain evidence="2">SYSU2018</strain>
    </source>
</reference>
<accession>A0ABD2NR36</accession>
<dbReference type="EMBL" id="JABFTP020000144">
    <property type="protein sequence ID" value="KAL3281084.1"/>
    <property type="molecule type" value="Genomic_DNA"/>
</dbReference>
<organism evidence="2 3">
    <name type="scientific">Cryptolaemus montrouzieri</name>
    <dbReference type="NCBI Taxonomy" id="559131"/>
    <lineage>
        <taxon>Eukaryota</taxon>
        <taxon>Metazoa</taxon>
        <taxon>Ecdysozoa</taxon>
        <taxon>Arthropoda</taxon>
        <taxon>Hexapoda</taxon>
        <taxon>Insecta</taxon>
        <taxon>Pterygota</taxon>
        <taxon>Neoptera</taxon>
        <taxon>Endopterygota</taxon>
        <taxon>Coleoptera</taxon>
        <taxon>Polyphaga</taxon>
        <taxon>Cucujiformia</taxon>
        <taxon>Coccinelloidea</taxon>
        <taxon>Coccinellidae</taxon>
        <taxon>Scymninae</taxon>
        <taxon>Scymnini</taxon>
        <taxon>Cryptolaemus</taxon>
    </lineage>
</organism>
<keyword evidence="3" id="KW-1185">Reference proteome</keyword>
<feature type="region of interest" description="Disordered" evidence="1">
    <location>
        <begin position="309"/>
        <end position="331"/>
    </location>
</feature>
<comment type="caution">
    <text evidence="2">The sequence shown here is derived from an EMBL/GenBank/DDBJ whole genome shotgun (WGS) entry which is preliminary data.</text>
</comment>
<proteinExistence type="predicted"/>
<dbReference type="Proteomes" id="UP001516400">
    <property type="component" value="Unassembled WGS sequence"/>
</dbReference>
<feature type="region of interest" description="Disordered" evidence="1">
    <location>
        <begin position="365"/>
        <end position="416"/>
    </location>
</feature>
<protein>
    <submittedName>
        <fullName evidence="2">Uncharacterized protein</fullName>
    </submittedName>
</protein>
<feature type="compositionally biased region" description="Basic and acidic residues" evidence="1">
    <location>
        <begin position="315"/>
        <end position="331"/>
    </location>
</feature>
<sequence>MIITIIITVSVTLWCLFSFALYGYHYILEVILDLPIVGESPCSAHSALKKIVQKIIREANDLPELKSPGTNNALEQEGRTYEDLLSTAILNKIISSSQNSINGETACSSRANSVCSHRSSASSRRRRLQKEYFFGEETLENKWKNIDTDTASVSSLEEWVHSDSSLGSTKYVDKVSLTIKQRIEEVSSSESEAEESLENDDVEYFRSNSAFGNDEPNWFLQRKQFRPGSNSPVPVPMLVPDPTSEAKVLIGDQEIDDTSDLSDVLSDCEEQTDRVSLMGVKNHLVDSRTAIGGKNPLADLQMGHFSDGEVSADSGVKDDVDSEKYSTSNKHEHEYIVDASISSEGSHIEKDTEYTERYATLPRTILISPQDNSRLKGNLHNGSNEQQNRPDNVQKNDFEEESDGENQPNVFTGVYSSREKEKWKHAVELKNNPYSKENIEKRIKSRNSINSLFGSDYYIRQASLPSGAKKSEIKNFEFPTKTEVFQTQDPLNETEEHAIEENSDENHVTEHVQLTSTPIKDPKTCENFQNSISDSEIHFSSEITSDSDVSLVNCYDVTESVIYRKLSAEDEEIQTAEKVFDFESLEVASIPEQKTEEPNKPIAKPRKKVTEEMIERNKMQIDHESDVKLVKYKEIHEDNFDAIPYIINKRSDNTLIKKIYSDPSVRSFALSNRNKLPITEINKPFIMKTKSIEEIKTEDIKPKRSSSKNIRETNGEVEVKVNLSEIKLLASTQIPENTLKAEEKIDDQLECFYAQAVANGSSPNKNLNAEYEALEEINKLKEQKLVANRLKQFSKSSTNLSTICDDILSEEDQDVNLGTREPRRLSGLQNGERSTSVKDLMKKFEQFDINSKSEKPIMYSLTGRSISKQFKERLRGLNEDTPSLSQIHSLSLTNLDLEENSR</sequence>
<feature type="compositionally biased region" description="Polar residues" evidence="1">
    <location>
        <begin position="380"/>
        <end position="391"/>
    </location>
</feature>
<name>A0ABD2NR36_9CUCU</name>
<evidence type="ECO:0000256" key="1">
    <source>
        <dbReference type="SAM" id="MobiDB-lite"/>
    </source>
</evidence>
<dbReference type="AlphaFoldDB" id="A0ABD2NR36"/>
<gene>
    <name evidence="2" type="ORF">HHI36_004308</name>
</gene>